<organism evidence="1 2">
    <name type="scientific">Herbaspirillum huttiense subsp. lycopersici</name>
    <dbReference type="NCBI Taxonomy" id="3074428"/>
    <lineage>
        <taxon>Bacteria</taxon>
        <taxon>Pseudomonadati</taxon>
        <taxon>Pseudomonadota</taxon>
        <taxon>Betaproteobacteria</taxon>
        <taxon>Burkholderiales</taxon>
        <taxon>Oxalobacteraceae</taxon>
        <taxon>Herbaspirillum</taxon>
    </lineage>
</organism>
<dbReference type="Gene3D" id="1.10.530.10">
    <property type="match status" value="1"/>
</dbReference>
<gene>
    <name evidence="1" type="ORF">RI048_26350</name>
</gene>
<dbReference type="InterPro" id="IPR011055">
    <property type="entry name" value="Dup_hybrid_motif"/>
</dbReference>
<protein>
    <recommendedName>
        <fullName evidence="3">Chitinase</fullName>
    </recommendedName>
</protein>
<dbReference type="EMBL" id="JAVLSJ010000022">
    <property type="protein sequence ID" value="MDR9851773.1"/>
    <property type="molecule type" value="Genomic_DNA"/>
</dbReference>
<dbReference type="SUPFAM" id="SSF53955">
    <property type="entry name" value="Lysozyme-like"/>
    <property type="match status" value="1"/>
</dbReference>
<name>A0ABU2EUD5_9BURK</name>
<sequence>MIITYPIHLPYVAGAEQRVVPDALYHQSEILSGSYPMGKNRFWHGGVHLHPADRNTPIRAIAAGELVAYRYDDTDTGDELFEKASYSRSFILLRHETELGQTSLGTSKLVFYSLYMHLRAWSKVKEKSGEQAINFLKKRIPERPRMKNKSPLIDKQGRPIMEPAHDETVLPAADCQIQLGTEFSRVQRGDVLGYCGSIPDNLATPSQGIHFEIFFEDPRFLQNPMQAIWGKCWLTASLRVLDELLVKHELEVDPEKPLIVVEDKDKDKDKGGCLNIQTEDKKNWWIEKDQFVETEVPADLKKKTAARKAYMPTGKRLIGYAKNPVTNARTLEAGSLIVPWSGPWLNAGEFQERQYEGKLWIQIFKPDQNKIFWAEKSAVKYLSDADWKDFRKVEEHGQFSADGFMDDEGLQRLIQESQKGRTDTKTVQSDKDEMVRHVVTRHPTEWSNQGIAQRYERVTKEDFGAQKLTQEQFQKLIRHIERQTFWEKVPGLPDARGVWHVHPIKFIEHLAKCMWLSKEELALVYPSMGSLAAATISHGTSEELREKYRAEINKCCFKYGLNSRLRMAHFLAQGAVESVSLTYMLEVTDGHGYEHSEQLGNVSPGDGPRFKGRGFKQLTGRYNYGEYWAFRGWLSKGLDFDFGWNIKSGGKGDKEKRPPLIKDPDRILETNFNCIDTAAWYAVLFRHKTIEAMDMDDVRGVTLAINGGNATLAWEQKANLPDRKNFTQRIKRVLQ</sequence>
<evidence type="ECO:0000313" key="1">
    <source>
        <dbReference type="EMBL" id="MDR9851773.1"/>
    </source>
</evidence>
<evidence type="ECO:0008006" key="3">
    <source>
        <dbReference type="Google" id="ProtNLM"/>
    </source>
</evidence>
<dbReference type="Gene3D" id="2.70.70.10">
    <property type="entry name" value="Glucose Permease (Domain IIA)"/>
    <property type="match status" value="1"/>
</dbReference>
<accession>A0ABU2EUD5</accession>
<reference evidence="1" key="1">
    <citation type="submission" date="2023-09" db="EMBL/GenBank/DDBJ databases">
        <title>Description of first Herbaspirillum huttiense subsp. nephrolepsisexaltata and Herbaspirillum huttiense subsp. lycopersicon.</title>
        <authorList>
            <person name="Poudel M."/>
            <person name="Sharma A."/>
            <person name="Goss E."/>
            <person name="Tapia J.H."/>
            <person name="Harmon C.M."/>
            <person name="Jones J.B."/>
        </authorList>
    </citation>
    <scope>NUCLEOTIDE SEQUENCE</scope>
    <source>
        <strain evidence="1">SE1</strain>
    </source>
</reference>
<evidence type="ECO:0000313" key="2">
    <source>
        <dbReference type="Proteomes" id="UP001246576"/>
    </source>
</evidence>
<proteinExistence type="predicted"/>
<dbReference type="RefSeq" id="WP_134135751.1">
    <property type="nucleotide sequence ID" value="NZ_JAVLSJ010000022.1"/>
</dbReference>
<dbReference type="Proteomes" id="UP001246576">
    <property type="component" value="Unassembled WGS sequence"/>
</dbReference>
<keyword evidence="2" id="KW-1185">Reference proteome</keyword>
<dbReference type="InterPro" id="IPR023346">
    <property type="entry name" value="Lysozyme-like_dom_sf"/>
</dbReference>
<comment type="caution">
    <text evidence="1">The sequence shown here is derived from an EMBL/GenBank/DDBJ whole genome shotgun (WGS) entry which is preliminary data.</text>
</comment>